<feature type="coiled-coil region" evidence="7">
    <location>
        <begin position="133"/>
        <end position="175"/>
    </location>
</feature>
<evidence type="ECO:0000256" key="8">
    <source>
        <dbReference type="SAM" id="SignalP"/>
    </source>
</evidence>
<proteinExistence type="inferred from homology"/>
<feature type="signal peptide" evidence="8">
    <location>
        <begin position="1"/>
        <end position="19"/>
    </location>
</feature>
<evidence type="ECO:0000256" key="5">
    <source>
        <dbReference type="PROSITE-ProRule" id="PRU00277"/>
    </source>
</evidence>
<evidence type="ECO:0000313" key="11">
    <source>
        <dbReference type="Proteomes" id="UP000244905"/>
    </source>
</evidence>
<dbReference type="EMBL" id="PUEC01000022">
    <property type="protein sequence ID" value="PWB01347.1"/>
    <property type="molecule type" value="Genomic_DNA"/>
</dbReference>
<dbReference type="InterPro" id="IPR001179">
    <property type="entry name" value="PPIase_FKBP_dom"/>
</dbReference>
<evidence type="ECO:0000256" key="1">
    <source>
        <dbReference type="ARBA" id="ARBA00000971"/>
    </source>
</evidence>
<evidence type="ECO:0000256" key="3">
    <source>
        <dbReference type="ARBA" id="ARBA00023110"/>
    </source>
</evidence>
<evidence type="ECO:0000256" key="4">
    <source>
        <dbReference type="ARBA" id="ARBA00023235"/>
    </source>
</evidence>
<keyword evidence="7" id="KW-0175">Coiled coil</keyword>
<dbReference type="AlphaFoldDB" id="A0A2V1ILP1"/>
<dbReference type="GO" id="GO:0003755">
    <property type="term" value="F:peptidyl-prolyl cis-trans isomerase activity"/>
    <property type="evidence" value="ECO:0007669"/>
    <property type="project" value="UniProtKB-UniRule"/>
</dbReference>
<comment type="catalytic activity">
    <reaction evidence="1 5 6">
        <text>[protein]-peptidylproline (omega=180) = [protein]-peptidylproline (omega=0)</text>
        <dbReference type="Rhea" id="RHEA:16237"/>
        <dbReference type="Rhea" id="RHEA-COMP:10747"/>
        <dbReference type="Rhea" id="RHEA-COMP:10748"/>
        <dbReference type="ChEBI" id="CHEBI:83833"/>
        <dbReference type="ChEBI" id="CHEBI:83834"/>
        <dbReference type="EC" id="5.2.1.8"/>
    </reaction>
</comment>
<keyword evidence="8" id="KW-0732">Signal</keyword>
<dbReference type="InterPro" id="IPR046357">
    <property type="entry name" value="PPIase_dom_sf"/>
</dbReference>
<dbReference type="PANTHER" id="PTHR43811:SF19">
    <property type="entry name" value="39 KDA FK506-BINDING NUCLEAR PROTEIN"/>
    <property type="match status" value="1"/>
</dbReference>
<dbReference type="Pfam" id="PF00254">
    <property type="entry name" value="FKBP_C"/>
    <property type="match status" value="1"/>
</dbReference>
<keyword evidence="3 5" id="KW-0697">Rotamase</keyword>
<accession>A0A2V1ILP1</accession>
<comment type="similarity">
    <text evidence="2 6">Belongs to the FKBP-type PPIase family.</text>
</comment>
<feature type="domain" description="PPIase FKBP-type" evidence="9">
    <location>
        <begin position="216"/>
        <end position="300"/>
    </location>
</feature>
<dbReference type="SUPFAM" id="SSF54534">
    <property type="entry name" value="FKBP-like"/>
    <property type="match status" value="1"/>
</dbReference>
<evidence type="ECO:0000256" key="6">
    <source>
        <dbReference type="RuleBase" id="RU003915"/>
    </source>
</evidence>
<dbReference type="RefSeq" id="WP_107032771.1">
    <property type="nucleotide sequence ID" value="NZ_CAJSYL010000011.1"/>
</dbReference>
<dbReference type="InterPro" id="IPR000774">
    <property type="entry name" value="PPIase_FKBP_N"/>
</dbReference>
<sequence length="303" mass="32892">MKKLLMVCGVAAMMFGATSCNKTSSSDNANQGFGDSLSVAMGSAQGSRLLSEYMTLPEEQQANYKKDDILRGLKQALMTDTTQQGYLTGFQFGMQLFGQILRYEEAGVPIDRNKLYEAYAKAFSADSVDSDQMRELQTEFQALAQQAQQKMMEYYQKQEAAAREAKENSPEAKENVAKGEAYLKDQMAKDPEIKVTESGLAYKVIKAGEGEAVGANGSAKVKYVGKLIDGKEFDSNSEGVVMNPNRVVPGFGEGLSMMKNGSKYVLYIPGKLAYGVDGNPQAGIAPNAMLVFEVETSDVTPAK</sequence>
<evidence type="ECO:0000313" key="10">
    <source>
        <dbReference type="EMBL" id="PWB01347.1"/>
    </source>
</evidence>
<dbReference type="GeneID" id="82526637"/>
<dbReference type="InterPro" id="IPR036944">
    <property type="entry name" value="PPIase_FKBP_N_sf"/>
</dbReference>
<gene>
    <name evidence="10" type="ORF">C5O23_09825</name>
</gene>
<reference evidence="11" key="1">
    <citation type="submission" date="2018-02" db="EMBL/GenBank/DDBJ databases">
        <authorList>
            <person name="Clavel T."/>
            <person name="Strowig T."/>
        </authorList>
    </citation>
    <scope>NUCLEOTIDE SEQUENCE [LARGE SCALE GENOMIC DNA]</scope>
    <source>
        <strain evidence="11">DSM 103720</strain>
    </source>
</reference>
<feature type="chain" id="PRO_5015967213" description="Peptidyl-prolyl cis-trans isomerase" evidence="8">
    <location>
        <begin position="20"/>
        <end position="303"/>
    </location>
</feature>
<name>A0A2V1ILP1_9BACT</name>
<dbReference type="Gene3D" id="3.10.50.40">
    <property type="match status" value="1"/>
</dbReference>
<evidence type="ECO:0000256" key="2">
    <source>
        <dbReference type="ARBA" id="ARBA00006577"/>
    </source>
</evidence>
<dbReference type="Gene3D" id="1.10.287.460">
    <property type="entry name" value="Peptidyl-prolyl cis-trans isomerase, FKBP-type, N-terminal domain"/>
    <property type="match status" value="1"/>
</dbReference>
<keyword evidence="11" id="KW-1185">Reference proteome</keyword>
<keyword evidence="4 5" id="KW-0413">Isomerase</keyword>
<dbReference type="GO" id="GO:0006457">
    <property type="term" value="P:protein folding"/>
    <property type="evidence" value="ECO:0007669"/>
    <property type="project" value="InterPro"/>
</dbReference>
<protein>
    <recommendedName>
        <fullName evidence="6">Peptidyl-prolyl cis-trans isomerase</fullName>
        <ecNumber evidence="6">5.2.1.8</ecNumber>
    </recommendedName>
</protein>
<evidence type="ECO:0000259" key="9">
    <source>
        <dbReference type="PROSITE" id="PS50059"/>
    </source>
</evidence>
<dbReference type="EC" id="5.2.1.8" evidence="6"/>
<comment type="caution">
    <text evidence="10">The sequence shown here is derived from an EMBL/GenBank/DDBJ whole genome shotgun (WGS) entry which is preliminary data.</text>
</comment>
<dbReference type="PROSITE" id="PS51257">
    <property type="entry name" value="PROKAR_LIPOPROTEIN"/>
    <property type="match status" value="1"/>
</dbReference>
<dbReference type="Proteomes" id="UP000244905">
    <property type="component" value="Unassembled WGS sequence"/>
</dbReference>
<organism evidence="10 11">
    <name type="scientific">Duncaniella muris</name>
    <dbReference type="NCBI Taxonomy" id="2094150"/>
    <lineage>
        <taxon>Bacteria</taxon>
        <taxon>Pseudomonadati</taxon>
        <taxon>Bacteroidota</taxon>
        <taxon>Bacteroidia</taxon>
        <taxon>Bacteroidales</taxon>
        <taxon>Muribaculaceae</taxon>
        <taxon>Duncaniella</taxon>
    </lineage>
</organism>
<dbReference type="Pfam" id="PF01346">
    <property type="entry name" value="FKBP_N"/>
    <property type="match status" value="1"/>
</dbReference>
<dbReference type="PANTHER" id="PTHR43811">
    <property type="entry name" value="FKBP-TYPE PEPTIDYL-PROLYL CIS-TRANS ISOMERASE FKPA"/>
    <property type="match status" value="1"/>
</dbReference>
<dbReference type="PROSITE" id="PS50059">
    <property type="entry name" value="FKBP_PPIASE"/>
    <property type="match status" value="1"/>
</dbReference>
<evidence type="ECO:0000256" key="7">
    <source>
        <dbReference type="SAM" id="Coils"/>
    </source>
</evidence>